<feature type="signal peptide" evidence="4">
    <location>
        <begin position="1"/>
        <end position="23"/>
    </location>
</feature>
<dbReference type="InterPro" id="IPR005318">
    <property type="entry name" value="OM_porin_bac"/>
</dbReference>
<accession>A0ABY5GV16</accession>
<keyword evidence="3 4" id="KW-0732">Signal</keyword>
<evidence type="ECO:0000313" key="5">
    <source>
        <dbReference type="EMBL" id="UTW03288.1"/>
    </source>
</evidence>
<dbReference type="PANTHER" id="PTHR34596">
    <property type="entry name" value="CHITOPORIN"/>
    <property type="match status" value="1"/>
</dbReference>
<protein>
    <submittedName>
        <fullName evidence="5">OprD family outer membrane porin</fullName>
    </submittedName>
</protein>
<reference evidence="5" key="1">
    <citation type="submission" date="2021-04" db="EMBL/GenBank/DDBJ databases">
        <title>Oceanospirillales bacteria with DddD are important DMSP degraders in coastal seawater.</title>
        <authorList>
            <person name="Liu J."/>
        </authorList>
    </citation>
    <scope>NUCLEOTIDE SEQUENCE</scope>
    <source>
        <strain evidence="5">GY6</strain>
    </source>
</reference>
<dbReference type="Proteomes" id="UP001059950">
    <property type="component" value="Chromosome"/>
</dbReference>
<evidence type="ECO:0000313" key="6">
    <source>
        <dbReference type="Proteomes" id="UP001059950"/>
    </source>
</evidence>
<dbReference type="EMBL" id="CP073344">
    <property type="protein sequence ID" value="UTW03288.1"/>
    <property type="molecule type" value="Genomic_DNA"/>
</dbReference>
<dbReference type="Gene3D" id="2.40.160.10">
    <property type="entry name" value="Porin"/>
    <property type="match status" value="1"/>
</dbReference>
<keyword evidence="2" id="KW-0813">Transport</keyword>
<gene>
    <name evidence="5" type="ORF">KDX31_18530</name>
</gene>
<proteinExistence type="inferred from homology"/>
<dbReference type="InterPro" id="IPR023614">
    <property type="entry name" value="Porin_dom_sf"/>
</dbReference>
<evidence type="ECO:0000256" key="2">
    <source>
        <dbReference type="ARBA" id="ARBA00022448"/>
    </source>
</evidence>
<evidence type="ECO:0000256" key="4">
    <source>
        <dbReference type="SAM" id="SignalP"/>
    </source>
</evidence>
<feature type="chain" id="PRO_5047508804" evidence="4">
    <location>
        <begin position="24"/>
        <end position="405"/>
    </location>
</feature>
<comment type="similarity">
    <text evidence="1">Belongs to the outer membrane porin (Opr) (TC 1.B.25) family.</text>
</comment>
<name>A0ABY5GV16_9GAMM</name>
<dbReference type="PANTHER" id="PTHR34596:SF2">
    <property type="entry name" value="CHITOPORIN"/>
    <property type="match status" value="1"/>
</dbReference>
<evidence type="ECO:0000256" key="3">
    <source>
        <dbReference type="ARBA" id="ARBA00022729"/>
    </source>
</evidence>
<organism evidence="5 6">
    <name type="scientific">Amphritea atlantica</name>
    <dbReference type="NCBI Taxonomy" id="355243"/>
    <lineage>
        <taxon>Bacteria</taxon>
        <taxon>Pseudomonadati</taxon>
        <taxon>Pseudomonadota</taxon>
        <taxon>Gammaproteobacteria</taxon>
        <taxon>Oceanospirillales</taxon>
        <taxon>Oceanospirillaceae</taxon>
        <taxon>Amphritea</taxon>
    </lineage>
</organism>
<sequence>MMLKKRSAAMMALSVLTALPAYATDNAADGADKFTLDLGLRTFYMNRDFDQGIPDTIAAGQAFKLDLKSPLWNNMIGFDITAVSVVELIDEKTLNSSDVLTPEGNGYNSLEQAYIKFRPLENLDLRAGRMVLMTPLLNDLTSRISAPSTQGVYATATFDNGSLYALYSDKASMNNDEDYTAYSANGEEYEIASLGGTYQWDNGFNTHLQYALADDYQKQSYINLNYPSTLGDHDLMLDLVHMRGEDDGALYGSDYDSHLTGLTARLSKDNLAYTLAYQKIGGNDGYDQQWGGDDNTQFFTWGAVQLLDFNARDEQSLQARIDYDQPSLPGLHLMARHTESWDIDYSGGDDGQRRETNIDVMYTLQSGAAKGLNIRLRVARADGDAAVVPRINDVRFIIDYKTNLF</sequence>
<dbReference type="Pfam" id="PF03573">
    <property type="entry name" value="OprD"/>
    <property type="match status" value="1"/>
</dbReference>
<keyword evidence="6" id="KW-1185">Reference proteome</keyword>
<evidence type="ECO:0000256" key="1">
    <source>
        <dbReference type="ARBA" id="ARBA00009075"/>
    </source>
</evidence>